<feature type="compositionally biased region" description="Basic residues" evidence="1">
    <location>
        <begin position="195"/>
        <end position="205"/>
    </location>
</feature>
<accession>A0ABR4PV71</accession>
<protein>
    <submittedName>
        <fullName evidence="2">Uncharacterized protein</fullName>
    </submittedName>
</protein>
<comment type="caution">
    <text evidence="2">The sequence shown here is derived from an EMBL/GenBank/DDBJ whole genome shotgun (WGS) entry which is preliminary data.</text>
</comment>
<feature type="compositionally biased region" description="Basic and acidic residues" evidence="1">
    <location>
        <begin position="161"/>
        <end position="183"/>
    </location>
</feature>
<keyword evidence="3" id="KW-1185">Reference proteome</keyword>
<feature type="compositionally biased region" description="Basic and acidic residues" evidence="1">
    <location>
        <begin position="83"/>
        <end position="100"/>
    </location>
</feature>
<feature type="region of interest" description="Disordered" evidence="1">
    <location>
        <begin position="1"/>
        <end position="218"/>
    </location>
</feature>
<sequence length="218" mass="24070">MHLRNRLIGNAGASEAPGMDEDSKSNDSLRVEVASPGARPSSPSNSQPSSGASQEAPTDNSAPGKMHQATESTPRRMTRGRPPLRELRPKPRERDLRQEEFLTQPRLLTSSNATTSRNTPFQSESEAPWSPHNHPLDAERRQQEMKRKLSTDTLGEPSIGDLEKPEHDDKAYSELQSMEKRPIEAGNSEENTGARGKKRQKKIRGRASSAEKMGQPTG</sequence>
<feature type="compositionally biased region" description="Basic and acidic residues" evidence="1">
    <location>
        <begin position="21"/>
        <end position="30"/>
    </location>
</feature>
<feature type="compositionally biased region" description="Low complexity" evidence="1">
    <location>
        <begin position="40"/>
        <end position="53"/>
    </location>
</feature>
<proteinExistence type="predicted"/>
<reference evidence="2 3" key="1">
    <citation type="submission" date="2024-06" db="EMBL/GenBank/DDBJ databases">
        <title>Complete genome of Phlyctema vagabunda strain 19-DSS-EL-015.</title>
        <authorList>
            <person name="Fiorenzani C."/>
        </authorList>
    </citation>
    <scope>NUCLEOTIDE SEQUENCE [LARGE SCALE GENOMIC DNA]</scope>
    <source>
        <strain evidence="2 3">19-DSS-EL-015</strain>
    </source>
</reference>
<feature type="compositionally biased region" description="Basic and acidic residues" evidence="1">
    <location>
        <begin position="134"/>
        <end position="150"/>
    </location>
</feature>
<dbReference type="Proteomes" id="UP001629113">
    <property type="component" value="Unassembled WGS sequence"/>
</dbReference>
<evidence type="ECO:0000313" key="2">
    <source>
        <dbReference type="EMBL" id="KAL3427248.1"/>
    </source>
</evidence>
<name>A0ABR4PV71_9HELO</name>
<feature type="compositionally biased region" description="Polar residues" evidence="1">
    <location>
        <begin position="106"/>
        <end position="125"/>
    </location>
</feature>
<gene>
    <name evidence="2" type="ORF">PVAG01_00757</name>
</gene>
<dbReference type="EMBL" id="JBFCZG010000001">
    <property type="protein sequence ID" value="KAL3427248.1"/>
    <property type="molecule type" value="Genomic_DNA"/>
</dbReference>
<evidence type="ECO:0000313" key="3">
    <source>
        <dbReference type="Proteomes" id="UP001629113"/>
    </source>
</evidence>
<organism evidence="2 3">
    <name type="scientific">Phlyctema vagabunda</name>
    <dbReference type="NCBI Taxonomy" id="108571"/>
    <lineage>
        <taxon>Eukaryota</taxon>
        <taxon>Fungi</taxon>
        <taxon>Dikarya</taxon>
        <taxon>Ascomycota</taxon>
        <taxon>Pezizomycotina</taxon>
        <taxon>Leotiomycetes</taxon>
        <taxon>Helotiales</taxon>
        <taxon>Dermateaceae</taxon>
        <taxon>Phlyctema</taxon>
    </lineage>
</organism>
<evidence type="ECO:0000256" key="1">
    <source>
        <dbReference type="SAM" id="MobiDB-lite"/>
    </source>
</evidence>